<keyword evidence="3" id="KW-1003">Cell membrane</keyword>
<dbReference type="InterPro" id="IPR007182">
    <property type="entry name" value="MnhB"/>
</dbReference>
<feature type="transmembrane region" description="Helical" evidence="7">
    <location>
        <begin position="179"/>
        <end position="196"/>
    </location>
</feature>
<dbReference type="EMBL" id="JANFYS010000018">
    <property type="protein sequence ID" value="MCQ4770709.1"/>
    <property type="molecule type" value="Genomic_DNA"/>
</dbReference>
<reference evidence="11" key="2">
    <citation type="submission" date="2022-06" db="EMBL/GenBank/DDBJ databases">
        <title>Isolation of gut microbiota from human fecal samples.</title>
        <authorList>
            <person name="Pamer E.G."/>
            <person name="Barat B."/>
            <person name="Waligurski E."/>
            <person name="Medina S."/>
            <person name="Paddock L."/>
            <person name="Mostad J."/>
        </authorList>
    </citation>
    <scope>NUCLEOTIDE SEQUENCE</scope>
    <source>
        <strain evidence="11">DFI.9.91</strain>
    </source>
</reference>
<dbReference type="EMBL" id="JAKNJB010000036">
    <property type="protein sequence ID" value="MCG4528528.1"/>
    <property type="molecule type" value="Genomic_DNA"/>
</dbReference>
<dbReference type="InterPro" id="IPR050622">
    <property type="entry name" value="CPA3_antiporter_subunitB"/>
</dbReference>
<evidence type="ECO:0000313" key="13">
    <source>
        <dbReference type="Proteomes" id="UP001204562"/>
    </source>
</evidence>
<evidence type="ECO:0000313" key="10">
    <source>
        <dbReference type="EMBL" id="MCG4528528.1"/>
    </source>
</evidence>
<feature type="domain" description="Na+/H+ antiporter MnhB subunit-related protein" evidence="8">
    <location>
        <begin position="175"/>
        <end position="286"/>
    </location>
</feature>
<evidence type="ECO:0008006" key="14">
    <source>
        <dbReference type="Google" id="ProtNLM"/>
    </source>
</evidence>
<dbReference type="PANTHER" id="PTHR33932:SF4">
    <property type="entry name" value="NA(+)_H(+) ANTIPORTER SUBUNIT B"/>
    <property type="match status" value="1"/>
</dbReference>
<dbReference type="Pfam" id="PF20501">
    <property type="entry name" value="MbhE"/>
    <property type="match status" value="1"/>
</dbReference>
<evidence type="ECO:0000259" key="9">
    <source>
        <dbReference type="Pfam" id="PF20501"/>
    </source>
</evidence>
<evidence type="ECO:0000256" key="1">
    <source>
        <dbReference type="ARBA" id="ARBA00004651"/>
    </source>
</evidence>
<dbReference type="InterPro" id="IPR046806">
    <property type="entry name" value="MrpA_C/MbhE"/>
</dbReference>
<feature type="transmembrane region" description="Helical" evidence="7">
    <location>
        <begin position="238"/>
        <end position="260"/>
    </location>
</feature>
<dbReference type="Pfam" id="PF04039">
    <property type="entry name" value="MnhB"/>
    <property type="match status" value="1"/>
</dbReference>
<reference evidence="10 12" key="1">
    <citation type="submission" date="2022-01" db="EMBL/GenBank/DDBJ databases">
        <title>Collection of gut derived symbiotic bacterial strains cultured from healthy donors.</title>
        <authorList>
            <person name="Lin H."/>
            <person name="Kohout C."/>
            <person name="Waligurski E."/>
            <person name="Pamer E.G."/>
        </authorList>
    </citation>
    <scope>NUCLEOTIDE SEQUENCE [LARGE SCALE GENOMIC DNA]</scope>
    <source>
        <strain evidence="10 12">DFI.3.7</strain>
    </source>
</reference>
<dbReference type="GO" id="GO:0005886">
    <property type="term" value="C:plasma membrane"/>
    <property type="evidence" value="ECO:0007669"/>
    <property type="project" value="UniProtKB-SubCell"/>
</dbReference>
<proteinExistence type="inferred from homology"/>
<evidence type="ECO:0000256" key="4">
    <source>
        <dbReference type="ARBA" id="ARBA00022692"/>
    </source>
</evidence>
<keyword evidence="4 7" id="KW-0812">Transmembrane</keyword>
<comment type="subcellular location">
    <subcellularLocation>
        <location evidence="1">Cell membrane</location>
        <topology evidence="1">Multi-pass membrane protein</topology>
    </subcellularLocation>
</comment>
<evidence type="ECO:0000256" key="3">
    <source>
        <dbReference type="ARBA" id="ARBA00022475"/>
    </source>
</evidence>
<evidence type="ECO:0000256" key="2">
    <source>
        <dbReference type="ARBA" id="ARBA00009425"/>
    </source>
</evidence>
<evidence type="ECO:0000259" key="8">
    <source>
        <dbReference type="Pfam" id="PF04039"/>
    </source>
</evidence>
<organism evidence="11 13">
    <name type="scientific">Intestinimonas massiliensis</name>
    <name type="common">ex Afouda et al. 2020</name>
    <dbReference type="NCBI Taxonomy" id="1673721"/>
    <lineage>
        <taxon>Bacteria</taxon>
        <taxon>Bacillati</taxon>
        <taxon>Bacillota</taxon>
        <taxon>Clostridia</taxon>
        <taxon>Eubacteriales</taxon>
        <taxon>Intestinimonas</taxon>
    </lineage>
</organism>
<evidence type="ECO:0000313" key="11">
    <source>
        <dbReference type="EMBL" id="MCQ4770709.1"/>
    </source>
</evidence>
<sequence length="298" mass="33361">MSKTAKKGDWKGRLTAWVDGDREPKDRTLFVMETRARRSRLPTVEEHEKREKHRLREFFNWYPAAAVLICLLLTAVLMFTVLQMPGFGRADNPLHNQVSEHYIEHGKEDSGAANVVTAMILTYRGFDTLGESCVLFLAVTSVMMLLLRDEKNTDGRDLRRMAQEDAIQREHQDVILKEAGEILIPFIFLFAIYVLLNGETSPGGGFSGGTILGSGLVLFACAFGFDKLRVFMNHRTYSVVRTFGLMLYAVLYGINIFLGANGLPNYLVGMSLLIDLAVGLVVACTVYGFYALFARGEL</sequence>
<name>A0AAW5JS42_9FIRM</name>
<evidence type="ECO:0000256" key="7">
    <source>
        <dbReference type="SAM" id="Phobius"/>
    </source>
</evidence>
<evidence type="ECO:0000313" key="12">
    <source>
        <dbReference type="Proteomes" id="UP001200313"/>
    </source>
</evidence>
<feature type="transmembrane region" description="Helical" evidence="7">
    <location>
        <begin position="129"/>
        <end position="147"/>
    </location>
</feature>
<protein>
    <recommendedName>
        <fullName evidence="14">Sodium:proton antiporter</fullName>
    </recommendedName>
</protein>
<dbReference type="PANTHER" id="PTHR33932">
    <property type="entry name" value="NA(+)/H(+) ANTIPORTER SUBUNIT B"/>
    <property type="match status" value="1"/>
</dbReference>
<comment type="similarity">
    <text evidence="2">Belongs to the CPA3 antiporters (TC 2.A.63) subunit B family.</text>
</comment>
<keyword evidence="5 7" id="KW-1133">Transmembrane helix</keyword>
<keyword evidence="12" id="KW-1185">Reference proteome</keyword>
<feature type="transmembrane region" description="Helical" evidence="7">
    <location>
        <begin position="208"/>
        <end position="226"/>
    </location>
</feature>
<keyword evidence="6 7" id="KW-0472">Membrane</keyword>
<accession>A0AAW5JS42</accession>
<dbReference type="Proteomes" id="UP001200313">
    <property type="component" value="Unassembled WGS sequence"/>
</dbReference>
<evidence type="ECO:0000256" key="5">
    <source>
        <dbReference type="ARBA" id="ARBA00022989"/>
    </source>
</evidence>
<gene>
    <name evidence="10" type="ORF">L0P79_15880</name>
    <name evidence="11" type="ORF">NE579_09560</name>
</gene>
<feature type="domain" description="MrpA C-terminal/MbhE" evidence="9">
    <location>
        <begin position="91"/>
        <end position="148"/>
    </location>
</feature>
<comment type="caution">
    <text evidence="11">The sequence shown here is derived from an EMBL/GenBank/DDBJ whole genome shotgun (WGS) entry which is preliminary data.</text>
</comment>
<feature type="transmembrane region" description="Helical" evidence="7">
    <location>
        <begin position="59"/>
        <end position="82"/>
    </location>
</feature>
<dbReference type="RefSeq" id="WP_238074874.1">
    <property type="nucleotide sequence ID" value="NZ_JAKNJB010000036.1"/>
</dbReference>
<dbReference type="AlphaFoldDB" id="A0AAW5JS42"/>
<dbReference type="Proteomes" id="UP001204562">
    <property type="component" value="Unassembled WGS sequence"/>
</dbReference>
<evidence type="ECO:0000256" key="6">
    <source>
        <dbReference type="ARBA" id="ARBA00023136"/>
    </source>
</evidence>
<feature type="transmembrane region" description="Helical" evidence="7">
    <location>
        <begin position="266"/>
        <end position="293"/>
    </location>
</feature>